<organism evidence="2 3">
    <name type="scientific">Corynebacterium cystitidis DSM 20524</name>
    <dbReference type="NCBI Taxonomy" id="1121357"/>
    <lineage>
        <taxon>Bacteria</taxon>
        <taxon>Bacillati</taxon>
        <taxon>Actinomycetota</taxon>
        <taxon>Actinomycetes</taxon>
        <taxon>Mycobacteriales</taxon>
        <taxon>Corynebacteriaceae</taxon>
        <taxon>Corynebacterium</taxon>
    </lineage>
</organism>
<accession>A0A1H9RUM6</accession>
<feature type="transmembrane region" description="Helical" evidence="1">
    <location>
        <begin position="46"/>
        <end position="63"/>
    </location>
</feature>
<keyword evidence="1" id="KW-0812">Transmembrane</keyword>
<name>A0A1H9RUM6_9CORY</name>
<feature type="transmembrane region" description="Helical" evidence="1">
    <location>
        <begin position="75"/>
        <end position="95"/>
    </location>
</feature>
<dbReference type="RefSeq" id="WP_092256907.1">
    <property type="nucleotide sequence ID" value="NZ_CP047199.1"/>
</dbReference>
<keyword evidence="1" id="KW-0472">Membrane</keyword>
<proteinExistence type="predicted"/>
<keyword evidence="1" id="KW-1133">Transmembrane helix</keyword>
<sequence>MRSSSRSVYRTDFTQGERVTAYGWLALGAAFSALMSLVYLDAQVGSVPFPYPIVLAFLFNLVLTRTALLWTDRRWVALLPVVCWVLVLFLLVFGVSMFGEVFFADEIRALVLVLSGLIGGLFPALRSQ</sequence>
<feature type="transmembrane region" description="Helical" evidence="1">
    <location>
        <begin position="21"/>
        <end position="40"/>
    </location>
</feature>
<dbReference type="STRING" id="1121357.SAMN05661109_00928"/>
<gene>
    <name evidence="2" type="ORF">SAMN05661109_00928</name>
</gene>
<dbReference type="Proteomes" id="UP000198929">
    <property type="component" value="Unassembled WGS sequence"/>
</dbReference>
<evidence type="ECO:0000313" key="3">
    <source>
        <dbReference type="Proteomes" id="UP000198929"/>
    </source>
</evidence>
<protein>
    <submittedName>
        <fullName evidence="2">Uncharacterized protein</fullName>
    </submittedName>
</protein>
<dbReference type="EMBL" id="FOGQ01000003">
    <property type="protein sequence ID" value="SER76502.1"/>
    <property type="molecule type" value="Genomic_DNA"/>
</dbReference>
<feature type="transmembrane region" description="Helical" evidence="1">
    <location>
        <begin position="107"/>
        <end position="125"/>
    </location>
</feature>
<dbReference type="AlphaFoldDB" id="A0A1H9RUM6"/>
<keyword evidence="3" id="KW-1185">Reference proteome</keyword>
<evidence type="ECO:0000313" key="2">
    <source>
        <dbReference type="EMBL" id="SER76502.1"/>
    </source>
</evidence>
<evidence type="ECO:0000256" key="1">
    <source>
        <dbReference type="SAM" id="Phobius"/>
    </source>
</evidence>
<reference evidence="3" key="1">
    <citation type="submission" date="2016-10" db="EMBL/GenBank/DDBJ databases">
        <authorList>
            <person name="Varghese N."/>
            <person name="Submissions S."/>
        </authorList>
    </citation>
    <scope>NUCLEOTIDE SEQUENCE [LARGE SCALE GENOMIC DNA]</scope>
    <source>
        <strain evidence="3">DSM 20524</strain>
    </source>
</reference>